<evidence type="ECO:0000259" key="4">
    <source>
        <dbReference type="PROSITE" id="PS50043"/>
    </source>
</evidence>
<keyword evidence="6" id="KW-1185">Reference proteome</keyword>
<evidence type="ECO:0000313" key="6">
    <source>
        <dbReference type="Proteomes" id="UP000070433"/>
    </source>
</evidence>
<organism evidence="5 6">
    <name type="scientific">Ramlibacter tataouinensis</name>
    <dbReference type="NCBI Taxonomy" id="94132"/>
    <lineage>
        <taxon>Bacteria</taxon>
        <taxon>Pseudomonadati</taxon>
        <taxon>Pseudomonadota</taxon>
        <taxon>Betaproteobacteria</taxon>
        <taxon>Burkholderiales</taxon>
        <taxon>Comamonadaceae</taxon>
        <taxon>Ramlibacter</taxon>
    </lineage>
</organism>
<evidence type="ECO:0000256" key="1">
    <source>
        <dbReference type="ARBA" id="ARBA00023015"/>
    </source>
</evidence>
<dbReference type="SUPFAM" id="SSF46894">
    <property type="entry name" value="C-terminal effector domain of the bipartite response regulators"/>
    <property type="match status" value="1"/>
</dbReference>
<dbReference type="GO" id="GO:0003677">
    <property type="term" value="F:DNA binding"/>
    <property type="evidence" value="ECO:0007669"/>
    <property type="project" value="UniProtKB-KW"/>
</dbReference>
<dbReference type="Gene3D" id="1.10.10.10">
    <property type="entry name" value="Winged helix-like DNA-binding domain superfamily/Winged helix DNA-binding domain"/>
    <property type="match status" value="1"/>
</dbReference>
<dbReference type="PROSITE" id="PS50043">
    <property type="entry name" value="HTH_LUXR_2"/>
    <property type="match status" value="1"/>
</dbReference>
<evidence type="ECO:0000313" key="5">
    <source>
        <dbReference type="EMBL" id="AMO22672.1"/>
    </source>
</evidence>
<dbReference type="GO" id="GO:0006355">
    <property type="term" value="P:regulation of DNA-templated transcription"/>
    <property type="evidence" value="ECO:0007669"/>
    <property type="project" value="InterPro"/>
</dbReference>
<dbReference type="Pfam" id="PF00196">
    <property type="entry name" value="GerE"/>
    <property type="match status" value="1"/>
</dbReference>
<dbReference type="PRINTS" id="PR00038">
    <property type="entry name" value="HTHLUXR"/>
</dbReference>
<dbReference type="InterPro" id="IPR016032">
    <property type="entry name" value="Sig_transdc_resp-reg_C-effctor"/>
</dbReference>
<dbReference type="Proteomes" id="UP000070433">
    <property type="component" value="Chromosome"/>
</dbReference>
<dbReference type="AlphaFoldDB" id="A0A127JX99"/>
<dbReference type="EMBL" id="CP010951">
    <property type="protein sequence ID" value="AMO22672.1"/>
    <property type="molecule type" value="Genomic_DNA"/>
</dbReference>
<dbReference type="InterPro" id="IPR000792">
    <property type="entry name" value="Tscrpt_reg_LuxR_C"/>
</dbReference>
<name>A0A127JX99_9BURK</name>
<accession>A0A127JX99</accession>
<dbReference type="CDD" id="cd06170">
    <property type="entry name" value="LuxR_C_like"/>
    <property type="match status" value="1"/>
</dbReference>
<evidence type="ECO:0000256" key="3">
    <source>
        <dbReference type="ARBA" id="ARBA00023163"/>
    </source>
</evidence>
<keyword evidence="2" id="KW-0238">DNA-binding</keyword>
<dbReference type="InterPro" id="IPR036388">
    <property type="entry name" value="WH-like_DNA-bd_sf"/>
</dbReference>
<reference evidence="5 6" key="1">
    <citation type="journal article" date="2014" name="Int. J. Syst. Evol. Microbiol.">
        <title>Ramlibacter solisilvae sp. nov., isolated from forest soil, and emended description of the genus Ramlibacter.</title>
        <authorList>
            <person name="Lee H.J."/>
            <person name="Lee S.H."/>
            <person name="Lee S.S."/>
            <person name="Lee J.S."/>
            <person name="Kim Y."/>
            <person name="Kim S.C."/>
            <person name="Jeon C.O."/>
        </authorList>
    </citation>
    <scope>NUCLEOTIDE SEQUENCE [LARGE SCALE GENOMIC DNA]</scope>
    <source>
        <strain evidence="5 6">5-10</strain>
    </source>
</reference>
<gene>
    <name evidence="5" type="ORF">UC35_06975</name>
</gene>
<keyword evidence="1" id="KW-0805">Transcription regulation</keyword>
<dbReference type="PANTHER" id="PTHR44688">
    <property type="entry name" value="DNA-BINDING TRANSCRIPTIONAL ACTIVATOR DEVR_DOSR"/>
    <property type="match status" value="1"/>
</dbReference>
<protein>
    <recommendedName>
        <fullName evidence="4">HTH luxR-type domain-containing protein</fullName>
    </recommendedName>
</protein>
<sequence>MRRMAKASSASDRAQRQVLDACRQATTPAGLFTAVQQALQPQLPVDRWCAMTLDPATSLPTGGVHERGFSPAGGQRLLHLEFGGPDDAIKLAALARGKTAVNTLSAATQGRVETSARFREVLAPEGIRHELRAVFRDAHGPWAAMVLLRAGDRPDFDAGEVELLAAVNEPVTRALRRLLLLAEMHAHADPGAPALILLERADPQAGADSGLRVRHASATAQHWIEQVDDSSAGPLPYALYSLAINASRDGHAVARIRTRAGRWLTAHAEAAAPSEAISLILQPSRPHEIAQVLTGAYGLTAREAEVARLVAAGCGNEEIAKLLFVSRYTVEDHLKKCYEKLGVRSRSELVSRLFFDQYLPRTKDEIALDGTGWFL</sequence>
<keyword evidence="3" id="KW-0804">Transcription</keyword>
<dbReference type="SMART" id="SM00421">
    <property type="entry name" value="HTH_LUXR"/>
    <property type="match status" value="1"/>
</dbReference>
<evidence type="ECO:0000256" key="2">
    <source>
        <dbReference type="ARBA" id="ARBA00023125"/>
    </source>
</evidence>
<feature type="domain" description="HTH luxR-type" evidence="4">
    <location>
        <begin position="292"/>
        <end position="357"/>
    </location>
</feature>
<dbReference type="PANTHER" id="PTHR44688:SF16">
    <property type="entry name" value="DNA-BINDING TRANSCRIPTIONAL ACTIVATOR DEVR_DOSR"/>
    <property type="match status" value="1"/>
</dbReference>
<proteinExistence type="predicted"/>